<evidence type="ECO:0000313" key="2">
    <source>
        <dbReference type="Proteomes" id="UP001165685"/>
    </source>
</evidence>
<reference evidence="1" key="1">
    <citation type="submission" date="2023-01" db="EMBL/GenBank/DDBJ databases">
        <title>Draft genome sequence of Nocardiopsis sp. LSu2-4 isolated from halophytes.</title>
        <authorList>
            <person name="Duangmal K."/>
            <person name="Chantavorakit T."/>
        </authorList>
    </citation>
    <scope>NUCLEOTIDE SEQUENCE</scope>
    <source>
        <strain evidence="1">LSu2-4</strain>
    </source>
</reference>
<dbReference type="EMBL" id="JAQFWP010000040">
    <property type="protein sequence ID" value="MDA2806717.1"/>
    <property type="molecule type" value="Genomic_DNA"/>
</dbReference>
<name>A0ABT4TPV5_9ACTN</name>
<proteinExistence type="predicted"/>
<evidence type="ECO:0000313" key="1">
    <source>
        <dbReference type="EMBL" id="MDA2806717.1"/>
    </source>
</evidence>
<dbReference type="RefSeq" id="WP_270679353.1">
    <property type="nucleotide sequence ID" value="NZ_JAQFWP010000040.1"/>
</dbReference>
<organism evidence="1 2">
    <name type="scientific">Nocardiopsis suaedae</name>
    <dbReference type="NCBI Taxonomy" id="3018444"/>
    <lineage>
        <taxon>Bacteria</taxon>
        <taxon>Bacillati</taxon>
        <taxon>Actinomycetota</taxon>
        <taxon>Actinomycetes</taxon>
        <taxon>Streptosporangiales</taxon>
        <taxon>Nocardiopsidaceae</taxon>
        <taxon>Nocardiopsis</taxon>
    </lineage>
</organism>
<protein>
    <submittedName>
        <fullName evidence="1">Uncharacterized protein</fullName>
    </submittedName>
</protein>
<comment type="caution">
    <text evidence="1">The sequence shown here is derived from an EMBL/GenBank/DDBJ whole genome shotgun (WGS) entry which is preliminary data.</text>
</comment>
<dbReference type="Proteomes" id="UP001165685">
    <property type="component" value="Unassembled WGS sequence"/>
</dbReference>
<accession>A0ABT4TPV5</accession>
<sequence length="63" mass="6723">MGRYAKAARKGNAGRFLAPRSTAGIRMRAALFASATAKRAMLRMVDDTASDIALPDYPALTAH</sequence>
<gene>
    <name evidence="1" type="ORF">O4U47_19565</name>
</gene>
<keyword evidence="2" id="KW-1185">Reference proteome</keyword>